<feature type="compositionally biased region" description="Basic and acidic residues" evidence="1">
    <location>
        <begin position="828"/>
        <end position="837"/>
    </location>
</feature>
<feature type="compositionally biased region" description="Polar residues" evidence="1">
    <location>
        <begin position="113"/>
        <end position="126"/>
    </location>
</feature>
<gene>
    <name evidence="2" type="ORF">BCR41DRAFT_422156</name>
</gene>
<feature type="region of interest" description="Disordered" evidence="1">
    <location>
        <begin position="822"/>
        <end position="841"/>
    </location>
</feature>
<name>A0A1Y2GN06_9FUNG</name>
<keyword evidence="3" id="KW-1185">Reference proteome</keyword>
<sequence>MFPQPSNFLSADSDSLYTFPGSSNLLEPTYPLSWLQNNKTRASRLAAPSKLLRSTRPHHQRRSKNILTSTSSTIFGHWNIPVKNETRVHNKGKGKAGTSGASQRGIAAMGTTPAASPTDNQPEPVNTTSTLTSSSSSPIPREQISEPRKPPLTFKTLRRMPSNLYNNSTTSWTIGQQTKGSNTKTQAVASTTSRPSSPSFPEAPSSSTSAPVATNKNDSQAKESAHAADAFTTRSKFLRAFGKFKDKHLSQKRANATDAGTTGASSVTSNNSISTNNATSASNSSSFVLPPTKLSHGVPLSSPEQGSSAHLGHSDITSVSMSHIESTPTTPGENKEQLYDIDMKDSEAPRRPSLLHNRPSSSSLRVKFKNRVNTTLASIKSSSNLREKAQAQAAAPASSTSNFPPNSPPDTPTEQPQSPSTPTTPDSQQSGQMIKLARPFWTFPRVRPESSTSSKLQPWNANSRPNSLVEEKTPCPKDTHPDFDTVMISPQLCSAPQFHNEEEPSSDDESIDIIMPSDYDDYTQFAELPLKKQKKLRARAAAAAAAADGGARVQDGSNRRPLKRFLLPHKVKSGIKENVSSSGNSNANIQTSPSGGFIIPQRNTKKRPKDQDSIEQRRQQEEPNKMAKSNSGEPSDWRRNIMRSLHIGRSNQASNKNQNETTPGQKNAENQIDTLSPPELTHQRDSGVYSGDQATRLKRSESVNSTRSRSLDTSTHPGLLATTLPKPSSATVTSPGSRRETLEMAMRRRRRSSTVRSIFMDPSKTLRPPHFLDDDAASAHVTHTFTSFTLELADIHHAQAVVNNSAVPGLFNFKRQPRLTTSSVNNMDTDHEFKGFDSEDAMSGYTGDADMSMEEIFVRPRTPPASKAHESKDKGEVRESSSTDSLSRRKMSMGDADSDTVPELLSLSARTRDMNRSNGSGRVGSSFSNGRESPRASRNGSPVLTRKAGRNFLSTSPGAVGASATSSTASSPPRQSSHVLSMEEVVSWKPRPSSQQPRLSVPALNTKGLPSTRTGGLSSLRTPQSDVSSSAPQSPDVPRHHRQQSSAQYSHHRQHTSADTLIPHHLKNFSTASTMTANSAYYAQTLNGYPIPSGSQPREFDATVDFSPSTPSDLKTMDFESLLRTAEREQQKGQEERTLKKKKSFQFQNAKSLRLQQHQQQYVSGNRSNADHYGSNIYDNYAPVSTKSALSALVASNSNMDEPRARGIENYSYESPQHSPPNSIQHSWNHNSNANKYGGLQVSNNRMEHQRPMSSLGQYPRIPVSKNAITFDLTESGGIPINSGRVNPRSKRVMKKKTSVIKLSGNVQGRREDDGMIRVMVTPLTDHRQWRAS</sequence>
<feature type="compositionally biased region" description="Low complexity" evidence="1">
    <location>
        <begin position="916"/>
        <end position="931"/>
    </location>
</feature>
<evidence type="ECO:0000313" key="2">
    <source>
        <dbReference type="EMBL" id="ORZ16149.1"/>
    </source>
</evidence>
<feature type="compositionally biased region" description="Low complexity" evidence="1">
    <location>
        <begin position="190"/>
        <end position="213"/>
    </location>
</feature>
<dbReference type="EMBL" id="MCFF01000018">
    <property type="protein sequence ID" value="ORZ16149.1"/>
    <property type="molecule type" value="Genomic_DNA"/>
</dbReference>
<feature type="compositionally biased region" description="Low complexity" evidence="1">
    <location>
        <begin position="127"/>
        <end position="137"/>
    </location>
</feature>
<feature type="compositionally biased region" description="Polar residues" evidence="1">
    <location>
        <begin position="702"/>
        <end position="716"/>
    </location>
</feature>
<feature type="compositionally biased region" description="Polar residues" evidence="1">
    <location>
        <begin position="649"/>
        <end position="674"/>
    </location>
</feature>
<feature type="region of interest" description="Disordered" evidence="1">
    <location>
        <begin position="85"/>
        <end position="228"/>
    </location>
</feature>
<protein>
    <submittedName>
        <fullName evidence="2">Uncharacterized protein</fullName>
    </submittedName>
</protein>
<proteinExistence type="predicted"/>
<feature type="region of interest" description="Disordered" evidence="1">
    <location>
        <begin position="1128"/>
        <end position="1151"/>
    </location>
</feature>
<feature type="region of interest" description="Disordered" evidence="1">
    <location>
        <begin position="294"/>
        <end position="313"/>
    </location>
</feature>
<reference evidence="2 3" key="1">
    <citation type="submission" date="2016-07" db="EMBL/GenBank/DDBJ databases">
        <title>Pervasive Adenine N6-methylation of Active Genes in Fungi.</title>
        <authorList>
            <consortium name="DOE Joint Genome Institute"/>
            <person name="Mondo S.J."/>
            <person name="Dannebaum R.O."/>
            <person name="Kuo R.C."/>
            <person name="Labutti K."/>
            <person name="Haridas S."/>
            <person name="Kuo A."/>
            <person name="Salamov A."/>
            <person name="Ahrendt S.R."/>
            <person name="Lipzen A."/>
            <person name="Sullivan W."/>
            <person name="Andreopoulos W.B."/>
            <person name="Clum A."/>
            <person name="Lindquist E."/>
            <person name="Daum C."/>
            <person name="Ramamoorthy G.K."/>
            <person name="Gryganskyi A."/>
            <person name="Culley D."/>
            <person name="Magnuson J.K."/>
            <person name="James T.Y."/>
            <person name="O'Malley M.A."/>
            <person name="Stajich J.E."/>
            <person name="Spatafora J.W."/>
            <person name="Visel A."/>
            <person name="Grigoriev I.V."/>
        </authorList>
    </citation>
    <scope>NUCLEOTIDE SEQUENCE [LARGE SCALE GENOMIC DNA]</scope>
    <source>
        <strain evidence="2 3">NRRL 3116</strain>
    </source>
</reference>
<feature type="compositionally biased region" description="Polar residues" evidence="1">
    <location>
        <begin position="163"/>
        <end position="189"/>
    </location>
</feature>
<dbReference type="Proteomes" id="UP000193648">
    <property type="component" value="Unassembled WGS sequence"/>
</dbReference>
<feature type="region of interest" description="Disordered" evidence="1">
    <location>
        <begin position="860"/>
        <end position="1057"/>
    </location>
</feature>
<dbReference type="RefSeq" id="XP_021881496.1">
    <property type="nucleotide sequence ID" value="XM_022030112.1"/>
</dbReference>
<feature type="compositionally biased region" description="Polar residues" evidence="1">
    <location>
        <begin position="449"/>
        <end position="466"/>
    </location>
</feature>
<feature type="compositionally biased region" description="Low complexity" evidence="1">
    <location>
        <begin position="954"/>
        <end position="977"/>
    </location>
</feature>
<comment type="caution">
    <text evidence="2">The sequence shown here is derived from an EMBL/GenBank/DDBJ whole genome shotgun (WGS) entry which is preliminary data.</text>
</comment>
<organism evidence="2 3">
    <name type="scientific">Lobosporangium transversale</name>
    <dbReference type="NCBI Taxonomy" id="64571"/>
    <lineage>
        <taxon>Eukaryota</taxon>
        <taxon>Fungi</taxon>
        <taxon>Fungi incertae sedis</taxon>
        <taxon>Mucoromycota</taxon>
        <taxon>Mortierellomycotina</taxon>
        <taxon>Mortierellomycetes</taxon>
        <taxon>Mortierellales</taxon>
        <taxon>Mortierellaceae</taxon>
        <taxon>Lobosporangium</taxon>
    </lineage>
</organism>
<dbReference type="GeneID" id="33571955"/>
<feature type="compositionally biased region" description="Low complexity" evidence="1">
    <location>
        <begin position="264"/>
        <end position="286"/>
    </location>
</feature>
<evidence type="ECO:0000313" key="3">
    <source>
        <dbReference type="Proteomes" id="UP000193648"/>
    </source>
</evidence>
<dbReference type="STRING" id="64571.A0A1Y2GN06"/>
<accession>A0A1Y2GN06</accession>
<feature type="region of interest" description="Disordered" evidence="1">
    <location>
        <begin position="348"/>
        <end position="432"/>
    </location>
</feature>
<feature type="compositionally biased region" description="Low complexity" evidence="1">
    <location>
        <begin position="412"/>
        <end position="432"/>
    </location>
</feature>
<feature type="compositionally biased region" description="Basic and acidic residues" evidence="1">
    <location>
        <begin position="867"/>
        <end position="881"/>
    </location>
</feature>
<dbReference type="InParanoid" id="A0A1Y2GN06"/>
<feature type="compositionally biased region" description="Polar residues" evidence="1">
    <location>
        <begin position="252"/>
        <end position="263"/>
    </location>
</feature>
<feature type="compositionally biased region" description="Basic and acidic residues" evidence="1">
    <location>
        <begin position="1128"/>
        <end position="1138"/>
    </location>
</feature>
<feature type="compositionally biased region" description="Basic and acidic residues" evidence="1">
    <location>
        <begin position="609"/>
        <end position="625"/>
    </location>
</feature>
<feature type="region of interest" description="Disordered" evidence="1">
    <location>
        <begin position="545"/>
        <end position="741"/>
    </location>
</feature>
<feature type="compositionally biased region" description="Polar residues" evidence="1">
    <location>
        <begin position="578"/>
        <end position="594"/>
    </location>
</feature>
<feature type="compositionally biased region" description="Low complexity" evidence="1">
    <location>
        <begin position="390"/>
        <end position="404"/>
    </location>
</feature>
<evidence type="ECO:0000256" key="1">
    <source>
        <dbReference type="SAM" id="MobiDB-lite"/>
    </source>
</evidence>
<feature type="compositionally biased region" description="Polar residues" evidence="1">
    <location>
        <begin position="725"/>
        <end position="736"/>
    </location>
</feature>
<feature type="compositionally biased region" description="Polar residues" evidence="1">
    <location>
        <begin position="1008"/>
        <end position="1033"/>
    </location>
</feature>
<dbReference type="OrthoDB" id="2444153at2759"/>
<feature type="region of interest" description="Disordered" evidence="1">
    <location>
        <begin position="445"/>
        <end position="474"/>
    </location>
</feature>
<feature type="region of interest" description="Disordered" evidence="1">
    <location>
        <begin position="248"/>
        <end position="286"/>
    </location>
</feature>
<feature type="compositionally biased region" description="Basic residues" evidence="1">
    <location>
        <begin position="560"/>
        <end position="573"/>
    </location>
</feature>
<feature type="compositionally biased region" description="Polar residues" evidence="1">
    <location>
        <begin position="371"/>
        <end position="384"/>
    </location>
</feature>